<evidence type="ECO:0000313" key="2">
    <source>
        <dbReference type="EMBL" id="OCK83121.1"/>
    </source>
</evidence>
<dbReference type="EMBL" id="KV744869">
    <property type="protein sequence ID" value="OCK83121.1"/>
    <property type="molecule type" value="Genomic_DNA"/>
</dbReference>
<evidence type="ECO:0000313" key="3">
    <source>
        <dbReference type="Proteomes" id="UP000250266"/>
    </source>
</evidence>
<keyword evidence="1" id="KW-1133">Transmembrane helix</keyword>
<evidence type="ECO:0008006" key="4">
    <source>
        <dbReference type="Google" id="ProtNLM"/>
    </source>
</evidence>
<accession>A0A8E2EFS5</accession>
<sequence length="141" mass="15699">MFSAVVLVVINYATYYNWYWYNYGLILGLYTILVILWMASFPLLAIITNDTRMACDMDNPCGAFNSLIGATTAGAVEFLLSAINTAAFSVHVYRHRRNNGRSFPRIILGPQPQTTTINSDTLLHGGSNRLSAILDCHRCTT</sequence>
<keyword evidence="1" id="KW-0812">Transmembrane</keyword>
<reference evidence="2 3" key="1">
    <citation type="journal article" date="2016" name="Nat. Commun.">
        <title>Ectomycorrhizal ecology is imprinted in the genome of the dominant symbiotic fungus Cenococcum geophilum.</title>
        <authorList>
            <consortium name="DOE Joint Genome Institute"/>
            <person name="Peter M."/>
            <person name="Kohler A."/>
            <person name="Ohm R.A."/>
            <person name="Kuo A."/>
            <person name="Krutzmann J."/>
            <person name="Morin E."/>
            <person name="Arend M."/>
            <person name="Barry K.W."/>
            <person name="Binder M."/>
            <person name="Choi C."/>
            <person name="Clum A."/>
            <person name="Copeland A."/>
            <person name="Grisel N."/>
            <person name="Haridas S."/>
            <person name="Kipfer T."/>
            <person name="LaButti K."/>
            <person name="Lindquist E."/>
            <person name="Lipzen A."/>
            <person name="Maire R."/>
            <person name="Meier B."/>
            <person name="Mihaltcheva S."/>
            <person name="Molinier V."/>
            <person name="Murat C."/>
            <person name="Poggeler S."/>
            <person name="Quandt C.A."/>
            <person name="Sperisen C."/>
            <person name="Tritt A."/>
            <person name="Tisserant E."/>
            <person name="Crous P.W."/>
            <person name="Henrissat B."/>
            <person name="Nehls U."/>
            <person name="Egli S."/>
            <person name="Spatafora J.W."/>
            <person name="Grigoriev I.V."/>
            <person name="Martin F.M."/>
        </authorList>
    </citation>
    <scope>NUCLEOTIDE SEQUENCE [LARGE SCALE GENOMIC DNA]</scope>
    <source>
        <strain evidence="2 3">CBS 459.81</strain>
    </source>
</reference>
<dbReference type="Proteomes" id="UP000250266">
    <property type="component" value="Unassembled WGS sequence"/>
</dbReference>
<protein>
    <recommendedName>
        <fullName evidence="4">MARVEL domain-containing protein</fullName>
    </recommendedName>
</protein>
<organism evidence="2 3">
    <name type="scientific">Lepidopterella palustris CBS 459.81</name>
    <dbReference type="NCBI Taxonomy" id="1314670"/>
    <lineage>
        <taxon>Eukaryota</taxon>
        <taxon>Fungi</taxon>
        <taxon>Dikarya</taxon>
        <taxon>Ascomycota</taxon>
        <taxon>Pezizomycotina</taxon>
        <taxon>Dothideomycetes</taxon>
        <taxon>Pleosporomycetidae</taxon>
        <taxon>Mytilinidiales</taxon>
        <taxon>Argynnaceae</taxon>
        <taxon>Lepidopterella</taxon>
    </lineage>
</organism>
<name>A0A8E2EFS5_9PEZI</name>
<proteinExistence type="predicted"/>
<keyword evidence="1" id="KW-0472">Membrane</keyword>
<gene>
    <name evidence="2" type="ORF">K432DRAFT_195827</name>
</gene>
<feature type="transmembrane region" description="Helical" evidence="1">
    <location>
        <begin position="20"/>
        <end position="47"/>
    </location>
</feature>
<keyword evidence="3" id="KW-1185">Reference proteome</keyword>
<dbReference type="AlphaFoldDB" id="A0A8E2EFS5"/>
<evidence type="ECO:0000256" key="1">
    <source>
        <dbReference type="SAM" id="Phobius"/>
    </source>
</evidence>